<evidence type="ECO:0000256" key="1">
    <source>
        <dbReference type="SAM" id="MobiDB-lite"/>
    </source>
</evidence>
<reference evidence="2" key="1">
    <citation type="thesis" date="2021" institute="BYU ScholarsArchive" country="Provo, UT, USA">
        <title>Applications of and Algorithms for Genome Assembly and Genomic Analyses with an Emphasis on Marine Teleosts.</title>
        <authorList>
            <person name="Pickett B.D."/>
        </authorList>
    </citation>
    <scope>NUCLEOTIDE SEQUENCE</scope>
    <source>
        <strain evidence="2">HI-2016</strain>
    </source>
</reference>
<proteinExistence type="predicted"/>
<accession>A0A8T2NKD5</accession>
<gene>
    <name evidence="2" type="ORF">JZ751_003225</name>
</gene>
<dbReference type="EMBL" id="JAFBMS010000102">
    <property type="protein sequence ID" value="KAG9336877.1"/>
    <property type="molecule type" value="Genomic_DNA"/>
</dbReference>
<organism evidence="2 3">
    <name type="scientific">Albula glossodonta</name>
    <name type="common">roundjaw bonefish</name>
    <dbReference type="NCBI Taxonomy" id="121402"/>
    <lineage>
        <taxon>Eukaryota</taxon>
        <taxon>Metazoa</taxon>
        <taxon>Chordata</taxon>
        <taxon>Craniata</taxon>
        <taxon>Vertebrata</taxon>
        <taxon>Euteleostomi</taxon>
        <taxon>Actinopterygii</taxon>
        <taxon>Neopterygii</taxon>
        <taxon>Teleostei</taxon>
        <taxon>Albuliformes</taxon>
        <taxon>Albulidae</taxon>
        <taxon>Albula</taxon>
    </lineage>
</organism>
<evidence type="ECO:0000313" key="3">
    <source>
        <dbReference type="Proteomes" id="UP000824540"/>
    </source>
</evidence>
<name>A0A8T2NKD5_9TELE</name>
<feature type="region of interest" description="Disordered" evidence="1">
    <location>
        <begin position="104"/>
        <end position="128"/>
    </location>
</feature>
<comment type="caution">
    <text evidence="2">The sequence shown here is derived from an EMBL/GenBank/DDBJ whole genome shotgun (WGS) entry which is preliminary data.</text>
</comment>
<dbReference type="AlphaFoldDB" id="A0A8T2NKD5"/>
<protein>
    <submittedName>
        <fullName evidence="2">Uncharacterized protein</fullName>
    </submittedName>
</protein>
<sequence>MVSHTGTVLVKSGAFLHVSTSLHVPEMPYAALHPKETHLPAISRTGNGWGGVLRPNLPDSYKISGNVSLSVIAYPRGVDSKTKPVSQGRFQLERCLGNDKDINTVASTKPASDSVPAGEANSTVRRHA</sequence>
<keyword evidence="3" id="KW-1185">Reference proteome</keyword>
<dbReference type="Proteomes" id="UP000824540">
    <property type="component" value="Unassembled WGS sequence"/>
</dbReference>
<evidence type="ECO:0000313" key="2">
    <source>
        <dbReference type="EMBL" id="KAG9336877.1"/>
    </source>
</evidence>